<evidence type="ECO:0000313" key="15">
    <source>
        <dbReference type="Proteomes" id="UP001549921"/>
    </source>
</evidence>
<feature type="region of interest" description="Disordered" evidence="11">
    <location>
        <begin position="270"/>
        <end position="315"/>
    </location>
</feature>
<dbReference type="InterPro" id="IPR000276">
    <property type="entry name" value="GPCR_Rhodpsn"/>
</dbReference>
<evidence type="ECO:0000256" key="6">
    <source>
        <dbReference type="ARBA" id="ARBA00023040"/>
    </source>
</evidence>
<evidence type="ECO:0000256" key="2">
    <source>
        <dbReference type="ARBA" id="ARBA00010663"/>
    </source>
</evidence>
<proteinExistence type="inferred from homology"/>
<protein>
    <recommendedName>
        <fullName evidence="13">G-protein coupled receptors family 1 profile domain-containing protein</fullName>
    </recommendedName>
</protein>
<evidence type="ECO:0000256" key="5">
    <source>
        <dbReference type="ARBA" id="ARBA00022989"/>
    </source>
</evidence>
<evidence type="ECO:0000256" key="9">
    <source>
        <dbReference type="ARBA" id="ARBA00023224"/>
    </source>
</evidence>
<dbReference type="FunFam" id="1.20.1070.10:FF:000303">
    <property type="entry name" value="Blast:Alpha-2C adrenergic receptor"/>
    <property type="match status" value="1"/>
</dbReference>
<keyword evidence="4 10" id="KW-0812">Transmembrane</keyword>
<comment type="subcellular location">
    <subcellularLocation>
        <location evidence="1">Cell membrane</location>
        <topology evidence="1">Multi-pass membrane protein</topology>
    </subcellularLocation>
</comment>
<evidence type="ECO:0000256" key="11">
    <source>
        <dbReference type="SAM" id="MobiDB-lite"/>
    </source>
</evidence>
<evidence type="ECO:0000256" key="12">
    <source>
        <dbReference type="SAM" id="Phobius"/>
    </source>
</evidence>
<comment type="caution">
    <text evidence="14">The sequence shown here is derived from an EMBL/GenBank/DDBJ whole genome shotgun (WGS) entry which is preliminary data.</text>
</comment>
<feature type="compositionally biased region" description="Polar residues" evidence="11">
    <location>
        <begin position="306"/>
        <end position="315"/>
    </location>
</feature>
<feature type="transmembrane region" description="Helical" evidence="12">
    <location>
        <begin position="478"/>
        <end position="502"/>
    </location>
</feature>
<dbReference type="CDD" id="cd15059">
    <property type="entry name" value="7tmA_alpha2_AR"/>
    <property type="match status" value="1"/>
</dbReference>
<reference evidence="14 15" key="1">
    <citation type="submission" date="2024-06" db="EMBL/GenBank/DDBJ databases">
        <title>A chromosome-level genome assembly of beet webworm, Loxostege sticticalis.</title>
        <authorList>
            <person name="Zhang Y."/>
        </authorList>
    </citation>
    <scope>NUCLEOTIDE SEQUENCE [LARGE SCALE GENOMIC DNA]</scope>
    <source>
        <strain evidence="14">AQ028</strain>
        <tissue evidence="14">Male pupae</tissue>
    </source>
</reference>
<comment type="similarity">
    <text evidence="2 10">Belongs to the G-protein coupled receptor 1 family.</text>
</comment>
<dbReference type="AlphaFoldDB" id="A0ABD0SBX7"/>
<dbReference type="EMBL" id="JBEDNZ010000024">
    <property type="protein sequence ID" value="KAL0811552.1"/>
    <property type="molecule type" value="Genomic_DNA"/>
</dbReference>
<evidence type="ECO:0000256" key="4">
    <source>
        <dbReference type="ARBA" id="ARBA00022692"/>
    </source>
</evidence>
<feature type="compositionally biased region" description="Basic and acidic residues" evidence="11">
    <location>
        <begin position="434"/>
        <end position="450"/>
    </location>
</feature>
<feature type="transmembrane region" description="Helical" evidence="12">
    <location>
        <begin position="514"/>
        <end position="537"/>
    </location>
</feature>
<accession>A0ABD0SBX7</accession>
<keyword evidence="5 12" id="KW-1133">Transmembrane helix</keyword>
<name>A0ABD0SBX7_LOXSC</name>
<sequence>MVPNTTFVKTTMSTHFNGTLGLNSTFLVPTYISQEEFLALQMTNASDANTTSVSNDTTIPVVLKTWYPSGYSPAHIIIASVVVTVLMIMVVVGNMLVIIAIVTEKALKNIQNWFIASLAVSDFFLGLVIMPFSLANELMGYWIFGFWWCEIHSAMDVLLCTASIMNLCLISLDRYWSITQAVDYLKKRTPARAALMIAAVWLMSALVCIPPLLGWRVTRPPEQFPQCKVSDDIGYVVYSALGSFYIPSCIMVFVYIRIYYAAKARARRGIRKNPRGRPNEQQTSFTNVPKGTRPMPSTHPMPPGHLSSTNNNGESQISTIETPQVQIPTVTCDLASDISTSEAGDTLPPPPDERKDTLKVVTSAQVMKNPLASCPHRSSTLSVNGELQLQQNRGRAPSVAIDADMVSELEPSSSDSGVVSRCGGVKPLKLRIFKKTDRRQEKSQPSKSELEPALPKPHKPRDPEREKKRLARKKEKRATLILGLIMGSFIACWLPFFFLYILKAACRACVIPPSAFAIAFWLGYMNSVLNPVIYTIFNKDFRRAFRRILFK</sequence>
<feature type="transmembrane region" description="Helical" evidence="12">
    <location>
        <begin position="76"/>
        <end position="101"/>
    </location>
</feature>
<dbReference type="GO" id="GO:0005886">
    <property type="term" value="C:plasma membrane"/>
    <property type="evidence" value="ECO:0007669"/>
    <property type="project" value="UniProtKB-SubCell"/>
</dbReference>
<feature type="transmembrane region" description="Helical" evidence="12">
    <location>
        <begin position="154"/>
        <end position="172"/>
    </location>
</feature>
<keyword evidence="7 12" id="KW-0472">Membrane</keyword>
<evidence type="ECO:0000256" key="7">
    <source>
        <dbReference type="ARBA" id="ARBA00023136"/>
    </source>
</evidence>
<evidence type="ECO:0000256" key="3">
    <source>
        <dbReference type="ARBA" id="ARBA00022475"/>
    </source>
</evidence>
<dbReference type="PANTHER" id="PTHR24248">
    <property type="entry name" value="ADRENERGIC RECEPTOR-RELATED G-PROTEIN COUPLED RECEPTOR"/>
    <property type="match status" value="1"/>
</dbReference>
<feature type="compositionally biased region" description="Polar residues" evidence="11">
    <location>
        <begin position="279"/>
        <end position="289"/>
    </location>
</feature>
<feature type="transmembrane region" description="Helical" evidence="12">
    <location>
        <begin position="113"/>
        <end position="134"/>
    </location>
</feature>
<evidence type="ECO:0000313" key="14">
    <source>
        <dbReference type="EMBL" id="KAL0811552.1"/>
    </source>
</evidence>
<dbReference type="Proteomes" id="UP001549921">
    <property type="component" value="Unassembled WGS sequence"/>
</dbReference>
<dbReference type="PANTHER" id="PTHR24248:SF189">
    <property type="entry name" value="ALPHA2-ADRENERGIC-LIKE OCTOPAMINE RECEPTOR, ISOFORM B"/>
    <property type="match status" value="1"/>
</dbReference>
<evidence type="ECO:0000256" key="10">
    <source>
        <dbReference type="RuleBase" id="RU000688"/>
    </source>
</evidence>
<gene>
    <name evidence="14" type="ORF">ABMA28_009938</name>
</gene>
<organism evidence="14 15">
    <name type="scientific">Loxostege sticticalis</name>
    <name type="common">Beet webworm moth</name>
    <dbReference type="NCBI Taxonomy" id="481309"/>
    <lineage>
        <taxon>Eukaryota</taxon>
        <taxon>Metazoa</taxon>
        <taxon>Ecdysozoa</taxon>
        <taxon>Arthropoda</taxon>
        <taxon>Hexapoda</taxon>
        <taxon>Insecta</taxon>
        <taxon>Pterygota</taxon>
        <taxon>Neoptera</taxon>
        <taxon>Endopterygota</taxon>
        <taxon>Lepidoptera</taxon>
        <taxon>Glossata</taxon>
        <taxon>Ditrysia</taxon>
        <taxon>Pyraloidea</taxon>
        <taxon>Crambidae</taxon>
        <taxon>Pyraustinae</taxon>
        <taxon>Loxostege</taxon>
    </lineage>
</organism>
<dbReference type="PROSITE" id="PS50262">
    <property type="entry name" value="G_PROTEIN_RECEP_F1_2"/>
    <property type="match status" value="1"/>
</dbReference>
<dbReference type="Gene3D" id="1.20.1070.10">
    <property type="entry name" value="Rhodopsin 7-helix transmembrane proteins"/>
    <property type="match status" value="2"/>
</dbReference>
<dbReference type="SUPFAM" id="SSF81321">
    <property type="entry name" value="Family A G protein-coupled receptor-like"/>
    <property type="match status" value="1"/>
</dbReference>
<dbReference type="FunFam" id="1.20.1070.10:FF:000378">
    <property type="entry name" value="CG18208-like amine receptor"/>
    <property type="match status" value="1"/>
</dbReference>
<feature type="transmembrane region" description="Helical" evidence="12">
    <location>
        <begin position="235"/>
        <end position="262"/>
    </location>
</feature>
<keyword evidence="9 10" id="KW-0807">Transducer</keyword>
<evidence type="ECO:0000256" key="1">
    <source>
        <dbReference type="ARBA" id="ARBA00004651"/>
    </source>
</evidence>
<dbReference type="SMART" id="SM01381">
    <property type="entry name" value="7TM_GPCR_Srsx"/>
    <property type="match status" value="1"/>
</dbReference>
<dbReference type="PRINTS" id="PR00237">
    <property type="entry name" value="GPCRRHODOPSN"/>
</dbReference>
<evidence type="ECO:0000256" key="8">
    <source>
        <dbReference type="ARBA" id="ARBA00023170"/>
    </source>
</evidence>
<dbReference type="Pfam" id="PF00001">
    <property type="entry name" value="7tm_1"/>
    <property type="match status" value="1"/>
</dbReference>
<dbReference type="PROSITE" id="PS00237">
    <property type="entry name" value="G_PROTEIN_RECEP_F1_1"/>
    <property type="match status" value="1"/>
</dbReference>
<keyword evidence="8 10" id="KW-0675">Receptor</keyword>
<keyword evidence="3" id="KW-1003">Cell membrane</keyword>
<evidence type="ECO:0000259" key="13">
    <source>
        <dbReference type="PROSITE" id="PS50262"/>
    </source>
</evidence>
<dbReference type="InterPro" id="IPR017452">
    <property type="entry name" value="GPCR_Rhodpsn_7TM"/>
</dbReference>
<dbReference type="GO" id="GO:0004930">
    <property type="term" value="F:G protein-coupled receptor activity"/>
    <property type="evidence" value="ECO:0007669"/>
    <property type="project" value="UniProtKB-KW"/>
</dbReference>
<keyword evidence="6 10" id="KW-0297">G-protein coupled receptor</keyword>
<feature type="domain" description="G-protein coupled receptors family 1 profile" evidence="13">
    <location>
        <begin position="93"/>
        <end position="534"/>
    </location>
</feature>
<feature type="region of interest" description="Disordered" evidence="11">
    <location>
        <begin position="434"/>
        <end position="471"/>
    </location>
</feature>
<feature type="transmembrane region" description="Helical" evidence="12">
    <location>
        <begin position="193"/>
        <end position="215"/>
    </location>
</feature>